<evidence type="ECO:0000256" key="2">
    <source>
        <dbReference type="ARBA" id="ARBA00022729"/>
    </source>
</evidence>
<evidence type="ECO:0000256" key="3">
    <source>
        <dbReference type="ARBA" id="ARBA00022810"/>
    </source>
</evidence>
<evidence type="ECO:0000313" key="9">
    <source>
        <dbReference type="Proteomes" id="UP000677803"/>
    </source>
</evidence>
<dbReference type="GO" id="GO:0045930">
    <property type="term" value="P:negative regulation of mitotic cell cycle"/>
    <property type="evidence" value="ECO:0007669"/>
    <property type="project" value="InterPro"/>
</dbReference>
<keyword evidence="5" id="KW-0131">Cell cycle</keyword>
<reference evidence="8" key="1">
    <citation type="submission" date="2021-05" db="EMBL/GenBank/DDBJ databases">
        <authorList>
            <person name="Tigano A."/>
        </authorList>
    </citation>
    <scope>NUCLEOTIDE SEQUENCE</scope>
</reference>
<dbReference type="InterPro" id="IPR033237">
    <property type="entry name" value="BRINP"/>
</dbReference>
<dbReference type="PANTHER" id="PTHR15564">
    <property type="entry name" value="MACPF DOMAIN-CONTAINING PROTEIN"/>
    <property type="match status" value="1"/>
</dbReference>
<keyword evidence="3" id="KW-0338">Growth arrest</keyword>
<feature type="domain" description="MACPF" evidence="7">
    <location>
        <begin position="11"/>
        <end position="216"/>
    </location>
</feature>
<dbReference type="Pfam" id="PF25415">
    <property type="entry name" value="EGF_BRNP1-3"/>
    <property type="match status" value="1"/>
</dbReference>
<dbReference type="InterPro" id="IPR057671">
    <property type="entry name" value="BRINP_C"/>
</dbReference>
<sequence>MFIHLLMFPNCREFSHWKVNSLATEKRDFLKAPLPLAPEFLRNLRLLGRRPTLQQINENLIKKYGTHFLVSATLGGKQGLQVIAFIPEFEGEESLTIFLDKQKLNKKSEGGSNSSVVSLELLHQLAASYFTDRESTLRRLHHLQIATSAIKVTETRTGPLGCSNYDSLDSVSSVLVHSPENRIHLKEGLWETSNGWSPDSTNMPLELSWSSISSVSGSGPDAAQACELRQDGGLQDVLPEFLRGRFVEAALSYVACNSEGELLCHNNDCWCQCSSRFPECNCPFADIKVMEENLEKSKGAWNSLNQEFMESAVAGELVHLQTEMLQAQSPPTEPVQPGAVEPDPEHPHSPAMSRRRRDLLLCIRCVYEFKAFLKRLPTDQFLNVSTIAKFWSADLSLQKRYTQLEASSALALGKAQKIVRKLFTLSKRCPKQPRISLPRER</sequence>
<evidence type="ECO:0000256" key="5">
    <source>
        <dbReference type="ARBA" id="ARBA00023306"/>
    </source>
</evidence>
<proteinExistence type="inferred from homology"/>
<gene>
    <name evidence="8" type="ORF">MMEN_LOCUS8227</name>
</gene>
<dbReference type="GO" id="GO:0071300">
    <property type="term" value="P:cellular response to retinoic acid"/>
    <property type="evidence" value="ECO:0007669"/>
    <property type="project" value="TreeGrafter"/>
</dbReference>
<evidence type="ECO:0000256" key="1">
    <source>
        <dbReference type="ARBA" id="ARBA00010360"/>
    </source>
</evidence>
<dbReference type="InterPro" id="IPR020864">
    <property type="entry name" value="MACPF"/>
</dbReference>
<keyword evidence="4" id="KW-0325">Glycoprotein</keyword>
<dbReference type="GO" id="GO:0005737">
    <property type="term" value="C:cytoplasm"/>
    <property type="evidence" value="ECO:0007669"/>
    <property type="project" value="TreeGrafter"/>
</dbReference>
<accession>A0A8S4AQD1</accession>
<dbReference type="Pfam" id="PF19052">
    <property type="entry name" value="BRINP_C"/>
    <property type="match status" value="1"/>
</dbReference>
<dbReference type="AlphaFoldDB" id="A0A8S4AQD1"/>
<comment type="similarity">
    <text evidence="1">Belongs to the BRINP family.</text>
</comment>
<protein>
    <submittedName>
        <fullName evidence="8">(Atlantic silverside) hypothetical protein</fullName>
    </submittedName>
</protein>
<dbReference type="EMBL" id="CAJRST010007779">
    <property type="protein sequence ID" value="CAG5897188.1"/>
    <property type="molecule type" value="Genomic_DNA"/>
</dbReference>
<evidence type="ECO:0000256" key="4">
    <source>
        <dbReference type="ARBA" id="ARBA00023180"/>
    </source>
</evidence>
<dbReference type="SMART" id="SM00457">
    <property type="entry name" value="MACPF"/>
    <property type="match status" value="1"/>
</dbReference>
<dbReference type="GO" id="GO:0045666">
    <property type="term" value="P:positive regulation of neuron differentiation"/>
    <property type="evidence" value="ECO:0007669"/>
    <property type="project" value="InterPro"/>
</dbReference>
<dbReference type="GO" id="GO:0043025">
    <property type="term" value="C:neuronal cell body"/>
    <property type="evidence" value="ECO:0007669"/>
    <property type="project" value="TreeGrafter"/>
</dbReference>
<dbReference type="InterPro" id="IPR057450">
    <property type="entry name" value="BRINP_EGF"/>
</dbReference>
<dbReference type="Pfam" id="PF01823">
    <property type="entry name" value="MACPF"/>
    <property type="match status" value="1"/>
</dbReference>
<organism evidence="8 9">
    <name type="scientific">Menidia menidia</name>
    <name type="common">Atlantic silverside</name>
    <dbReference type="NCBI Taxonomy" id="238744"/>
    <lineage>
        <taxon>Eukaryota</taxon>
        <taxon>Metazoa</taxon>
        <taxon>Chordata</taxon>
        <taxon>Craniata</taxon>
        <taxon>Vertebrata</taxon>
        <taxon>Euteleostomi</taxon>
        <taxon>Actinopterygii</taxon>
        <taxon>Neopterygii</taxon>
        <taxon>Teleostei</taxon>
        <taxon>Neoteleostei</taxon>
        <taxon>Acanthomorphata</taxon>
        <taxon>Ovalentaria</taxon>
        <taxon>Atherinomorphae</taxon>
        <taxon>Atheriniformes</taxon>
        <taxon>Atherinopsidae</taxon>
        <taxon>Menidiinae</taxon>
        <taxon>Menidia</taxon>
    </lineage>
</organism>
<evidence type="ECO:0000313" key="8">
    <source>
        <dbReference type="EMBL" id="CAG5897188.1"/>
    </source>
</evidence>
<dbReference type="GO" id="GO:0030425">
    <property type="term" value="C:dendrite"/>
    <property type="evidence" value="ECO:0007669"/>
    <property type="project" value="TreeGrafter"/>
</dbReference>
<dbReference type="Proteomes" id="UP000677803">
    <property type="component" value="Unassembled WGS sequence"/>
</dbReference>
<evidence type="ECO:0000259" key="7">
    <source>
        <dbReference type="SMART" id="SM00457"/>
    </source>
</evidence>
<name>A0A8S4AQD1_9TELE</name>
<keyword evidence="2" id="KW-0732">Signal</keyword>
<dbReference type="PANTHER" id="PTHR15564:SF4">
    <property type="entry name" value="BMP_RETINOIC ACID-INDUCIBLE NEURAL-SPECIFIC PROTEIN 2"/>
    <property type="match status" value="1"/>
</dbReference>
<evidence type="ECO:0000256" key="6">
    <source>
        <dbReference type="SAM" id="MobiDB-lite"/>
    </source>
</evidence>
<comment type="caution">
    <text evidence="8">The sequence shown here is derived from an EMBL/GenBank/DDBJ whole genome shotgun (WGS) entry which is preliminary data.</text>
</comment>
<keyword evidence="9" id="KW-1185">Reference proteome</keyword>
<feature type="region of interest" description="Disordered" evidence="6">
    <location>
        <begin position="328"/>
        <end position="352"/>
    </location>
</feature>
<dbReference type="GO" id="GO:0007399">
    <property type="term" value="P:nervous system development"/>
    <property type="evidence" value="ECO:0007669"/>
    <property type="project" value="TreeGrafter"/>
</dbReference>
<dbReference type="OrthoDB" id="10013872at2759"/>